<keyword evidence="1 2" id="KW-0443">Lipid metabolism</keyword>
<evidence type="ECO:0000256" key="2">
    <source>
        <dbReference type="PROSITE-ProRule" id="PRU01161"/>
    </source>
</evidence>
<comment type="caution">
    <text evidence="2">Lacks conserved residue(s) required for the propagation of feature annotation.</text>
</comment>
<reference evidence="4" key="1">
    <citation type="submission" date="2022-07" db="EMBL/GenBank/DDBJ databases">
        <title>Alkalimarinus sp. nov., isolated from gut of a Alitta virens.</title>
        <authorList>
            <person name="Yang A.I."/>
            <person name="Shin N.-R."/>
        </authorList>
    </citation>
    <scope>NUCLEOTIDE SEQUENCE</scope>
    <source>
        <strain evidence="4">FA028</strain>
    </source>
</reference>
<feature type="domain" description="PNPLA" evidence="3">
    <location>
        <begin position="11"/>
        <end position="216"/>
    </location>
</feature>
<dbReference type="GO" id="GO:0016042">
    <property type="term" value="P:lipid catabolic process"/>
    <property type="evidence" value="ECO:0007669"/>
    <property type="project" value="UniProtKB-UniRule"/>
</dbReference>
<feature type="short sequence motif" description="DGA/G" evidence="2">
    <location>
        <begin position="203"/>
        <end position="205"/>
    </location>
</feature>
<gene>
    <name evidence="4" type="ORF">NNL22_11945</name>
</gene>
<proteinExistence type="predicted"/>
<dbReference type="KEGG" id="asem:NNL22_11945"/>
<dbReference type="PROSITE" id="PS51635">
    <property type="entry name" value="PNPLA"/>
    <property type="match status" value="1"/>
</dbReference>
<dbReference type="Proteomes" id="UP001164472">
    <property type="component" value="Chromosome"/>
</dbReference>
<keyword evidence="2" id="KW-0442">Lipid degradation</keyword>
<name>A0A9E8HG07_9ALTE</name>
<dbReference type="Pfam" id="PF01734">
    <property type="entry name" value="Patatin"/>
    <property type="match status" value="1"/>
</dbReference>
<feature type="active site" description="Proton acceptor" evidence="2">
    <location>
        <position position="203"/>
    </location>
</feature>
<accession>A0A9E8HG07</accession>
<dbReference type="InterPro" id="IPR016035">
    <property type="entry name" value="Acyl_Trfase/lysoPLipase"/>
</dbReference>
<dbReference type="InterPro" id="IPR002641">
    <property type="entry name" value="PNPLA_dom"/>
</dbReference>
<keyword evidence="2" id="KW-0378">Hydrolase</keyword>
<evidence type="ECO:0000313" key="5">
    <source>
        <dbReference type="Proteomes" id="UP001164472"/>
    </source>
</evidence>
<dbReference type="RefSeq" id="WP_251809890.1">
    <property type="nucleotide sequence ID" value="NZ_CP101527.1"/>
</dbReference>
<dbReference type="Gene3D" id="3.40.1090.10">
    <property type="entry name" value="Cytosolic phospholipase A2 catalytic domain"/>
    <property type="match status" value="1"/>
</dbReference>
<evidence type="ECO:0000313" key="4">
    <source>
        <dbReference type="EMBL" id="UZW73749.1"/>
    </source>
</evidence>
<keyword evidence="5" id="KW-1185">Reference proteome</keyword>
<evidence type="ECO:0000256" key="1">
    <source>
        <dbReference type="ARBA" id="ARBA00023098"/>
    </source>
</evidence>
<dbReference type="SUPFAM" id="SSF52151">
    <property type="entry name" value="FabD/lysophospholipase-like"/>
    <property type="match status" value="1"/>
</dbReference>
<sequence length="286" mass="31754">MKNDLSHIENVVFAGGGNRCFWQAGLWDVIAEPLNLKPKRIFSVSAGSAISCGILAGQSHECLRIVKETTASNAKNRYMRNLFTSEPVFPHERLYREMVLKIMHGDAFKQLKRGPSNAIQVARIPRWLGPKSAVAVGLMAYQLEKKLREPVHPTYGRKLGFKSEFINAADCNSPEELTDLILSSSCTPPMTPIMYRNNKPVLDGGLFDNAPVHGVPENSGDTLVLLSRPYRFIPPVTGREYLAPSEKPPVDSWDYTNPKGVQDTFDLGRRDGEALLKTMGSGRITL</sequence>
<dbReference type="GO" id="GO:0016787">
    <property type="term" value="F:hydrolase activity"/>
    <property type="evidence" value="ECO:0007669"/>
    <property type="project" value="UniProtKB-UniRule"/>
</dbReference>
<evidence type="ECO:0000259" key="3">
    <source>
        <dbReference type="PROSITE" id="PS51635"/>
    </source>
</evidence>
<dbReference type="AlphaFoldDB" id="A0A9E8HG07"/>
<organism evidence="4 5">
    <name type="scientific">Alkalimarinus sediminis</name>
    <dbReference type="NCBI Taxonomy" id="1632866"/>
    <lineage>
        <taxon>Bacteria</taxon>
        <taxon>Pseudomonadati</taxon>
        <taxon>Pseudomonadota</taxon>
        <taxon>Gammaproteobacteria</taxon>
        <taxon>Alteromonadales</taxon>
        <taxon>Alteromonadaceae</taxon>
        <taxon>Alkalimarinus</taxon>
    </lineage>
</organism>
<protein>
    <submittedName>
        <fullName evidence="4">Patatin-like phospholipase family protein</fullName>
    </submittedName>
</protein>
<feature type="active site" description="Nucleophile" evidence="2">
    <location>
        <position position="45"/>
    </location>
</feature>
<dbReference type="EMBL" id="CP101527">
    <property type="protein sequence ID" value="UZW73749.1"/>
    <property type="molecule type" value="Genomic_DNA"/>
</dbReference>